<evidence type="ECO:0000256" key="1">
    <source>
        <dbReference type="SAM" id="MobiDB-lite"/>
    </source>
</evidence>
<evidence type="ECO:0000313" key="3">
    <source>
        <dbReference type="Proteomes" id="UP000325313"/>
    </source>
</evidence>
<sequence>MDVTEFRLGFQSGPRRSGTTQPGTGTGINTHYLPLTTLKTLSQLIVTTFSQ</sequence>
<feature type="compositionally biased region" description="Polar residues" evidence="1">
    <location>
        <begin position="17"/>
        <end position="29"/>
    </location>
</feature>
<comment type="caution">
    <text evidence="2">The sequence shown here is derived from an EMBL/GenBank/DDBJ whole genome shotgun (WGS) entry which is preliminary data.</text>
</comment>
<organism evidence="2 3">
    <name type="scientific">Puccinia graminis f. sp. tritici</name>
    <dbReference type="NCBI Taxonomy" id="56615"/>
    <lineage>
        <taxon>Eukaryota</taxon>
        <taxon>Fungi</taxon>
        <taxon>Dikarya</taxon>
        <taxon>Basidiomycota</taxon>
        <taxon>Pucciniomycotina</taxon>
        <taxon>Pucciniomycetes</taxon>
        <taxon>Pucciniales</taxon>
        <taxon>Pucciniaceae</taxon>
        <taxon>Puccinia</taxon>
    </lineage>
</organism>
<gene>
    <name evidence="2" type="ORF">PGTUg99_003291</name>
</gene>
<reference evidence="2 3" key="1">
    <citation type="submission" date="2019-05" db="EMBL/GenBank/DDBJ databases">
        <title>Emergence of the Ug99 lineage of the wheat stem rust pathogen through somatic hybridization.</title>
        <authorList>
            <person name="Li F."/>
            <person name="Upadhyaya N.M."/>
            <person name="Sperschneider J."/>
            <person name="Matny O."/>
            <person name="Nguyen-Phuc H."/>
            <person name="Mago R."/>
            <person name="Raley C."/>
            <person name="Miller M.E."/>
            <person name="Silverstein K.A.T."/>
            <person name="Henningsen E."/>
            <person name="Hirsch C.D."/>
            <person name="Visser B."/>
            <person name="Pretorius Z.A."/>
            <person name="Steffenson B.J."/>
            <person name="Schwessinger B."/>
            <person name="Dodds P.N."/>
            <person name="Figueroa M."/>
        </authorList>
    </citation>
    <scope>NUCLEOTIDE SEQUENCE [LARGE SCALE GENOMIC DNA]</scope>
    <source>
        <strain evidence="2 3">Ug99</strain>
    </source>
</reference>
<dbReference type="EMBL" id="VDEP01000210">
    <property type="protein sequence ID" value="KAA1123195.1"/>
    <property type="molecule type" value="Genomic_DNA"/>
</dbReference>
<dbReference type="AlphaFoldDB" id="A0A5B0RE39"/>
<proteinExistence type="predicted"/>
<accession>A0A5B0RE39</accession>
<evidence type="ECO:0000313" key="2">
    <source>
        <dbReference type="EMBL" id="KAA1123195.1"/>
    </source>
</evidence>
<feature type="region of interest" description="Disordered" evidence="1">
    <location>
        <begin position="1"/>
        <end position="29"/>
    </location>
</feature>
<name>A0A5B0RE39_PUCGR</name>
<dbReference type="Proteomes" id="UP000325313">
    <property type="component" value="Unassembled WGS sequence"/>
</dbReference>
<protein>
    <submittedName>
        <fullName evidence="2">Uncharacterized protein</fullName>
    </submittedName>
</protein>